<evidence type="ECO:0000313" key="2">
    <source>
        <dbReference type="Proteomes" id="UP000432350"/>
    </source>
</evidence>
<name>A0A654DQ54_SPHMU</name>
<reference evidence="1 2" key="1">
    <citation type="submission" date="2019-10" db="EMBL/GenBank/DDBJ databases">
        <authorList>
            <person name="Karimi E."/>
        </authorList>
    </citation>
    <scope>NUCLEOTIDE SEQUENCE [LARGE SCALE GENOMIC DNA]</scope>
    <source>
        <strain evidence="1">Sphingobacterium sp. 8BC</strain>
    </source>
</reference>
<dbReference type="Proteomes" id="UP000432350">
    <property type="component" value="Unassembled WGS sequence"/>
</dbReference>
<proteinExistence type="predicted"/>
<dbReference type="EMBL" id="CABWMV010000028">
    <property type="protein sequence ID" value="VXD08079.1"/>
    <property type="molecule type" value="Genomic_DNA"/>
</dbReference>
<accession>A0A654DQ54</accession>
<dbReference type="AlphaFoldDB" id="A0A654DQ54"/>
<protein>
    <submittedName>
        <fullName evidence="1">Uncharacterized protein</fullName>
    </submittedName>
</protein>
<gene>
    <name evidence="1" type="ORF">SPHINGO8BC_90244</name>
</gene>
<sequence length="61" mass="7315">MKYYNLTSVFNPKIQCVVIGRYSYLKLHIHVNLPKFEYNRFIANYYGKITLEPNRRAKISS</sequence>
<evidence type="ECO:0000313" key="1">
    <source>
        <dbReference type="EMBL" id="VXD08079.1"/>
    </source>
</evidence>
<organism evidence="1 2">
    <name type="scientific">Sphingobacterium multivorum</name>
    <dbReference type="NCBI Taxonomy" id="28454"/>
    <lineage>
        <taxon>Bacteria</taxon>
        <taxon>Pseudomonadati</taxon>
        <taxon>Bacteroidota</taxon>
        <taxon>Sphingobacteriia</taxon>
        <taxon>Sphingobacteriales</taxon>
        <taxon>Sphingobacteriaceae</taxon>
        <taxon>Sphingobacterium</taxon>
    </lineage>
</organism>